<evidence type="ECO:0000313" key="2">
    <source>
        <dbReference type="Proteomes" id="UP000030655"/>
    </source>
</evidence>
<proteinExistence type="predicted"/>
<name>A0A059EXD1_9MICR</name>
<dbReference type="HOGENOM" id="CLU_044348_6_1_1"/>
<accession>A0A059EXD1</accession>
<gene>
    <name evidence="1" type="ORF">H312_03194</name>
</gene>
<evidence type="ECO:0008006" key="3">
    <source>
        <dbReference type="Google" id="ProtNLM"/>
    </source>
</evidence>
<keyword evidence="2" id="KW-1185">Reference proteome</keyword>
<evidence type="ECO:0000313" key="1">
    <source>
        <dbReference type="EMBL" id="KCZ79414.1"/>
    </source>
</evidence>
<dbReference type="VEuPathDB" id="MicrosporidiaDB:H312_03194"/>
<reference evidence="1 2" key="2">
    <citation type="submission" date="2014-03" db="EMBL/GenBank/DDBJ databases">
        <title>The Genome Sequence of Anncaliia algerae insect isolate PRA339.</title>
        <authorList>
            <consortium name="The Broad Institute Genome Sequencing Platform"/>
            <consortium name="The Broad Institute Genome Sequencing Center for Infectious Disease"/>
            <person name="Cuomo C."/>
            <person name="Becnel J."/>
            <person name="Sanscrainte N."/>
            <person name="Walker B."/>
            <person name="Young S.K."/>
            <person name="Zeng Q."/>
            <person name="Gargeya S."/>
            <person name="Fitzgerald M."/>
            <person name="Haas B."/>
            <person name="Abouelleil A."/>
            <person name="Alvarado L."/>
            <person name="Arachchi H.M."/>
            <person name="Berlin A.M."/>
            <person name="Chapman S.B."/>
            <person name="Dewar J."/>
            <person name="Goldberg J."/>
            <person name="Griggs A."/>
            <person name="Gujja S."/>
            <person name="Hansen M."/>
            <person name="Howarth C."/>
            <person name="Imamovic A."/>
            <person name="Larimer J."/>
            <person name="McCowan C."/>
            <person name="Murphy C."/>
            <person name="Neiman D."/>
            <person name="Pearson M."/>
            <person name="Priest M."/>
            <person name="Roberts A."/>
            <person name="Saif S."/>
            <person name="Shea T."/>
            <person name="Sisk P."/>
            <person name="Sykes S."/>
            <person name="Wortman J."/>
            <person name="Nusbaum C."/>
            <person name="Birren B."/>
        </authorList>
    </citation>
    <scope>NUCLEOTIDE SEQUENCE [LARGE SCALE GENOMIC DNA]</scope>
    <source>
        <strain evidence="1 2">PRA339</strain>
    </source>
</reference>
<dbReference type="EMBL" id="KK365280">
    <property type="protein sequence ID" value="KCZ79414.1"/>
    <property type="molecule type" value="Genomic_DNA"/>
</dbReference>
<organism evidence="1 2">
    <name type="scientific">Anncaliia algerae PRA339</name>
    <dbReference type="NCBI Taxonomy" id="1288291"/>
    <lineage>
        <taxon>Eukaryota</taxon>
        <taxon>Fungi</taxon>
        <taxon>Fungi incertae sedis</taxon>
        <taxon>Microsporidia</taxon>
        <taxon>Tubulinosematoidea</taxon>
        <taxon>Tubulinosematidae</taxon>
        <taxon>Anncaliia</taxon>
    </lineage>
</organism>
<dbReference type="AlphaFoldDB" id="A0A059EXD1"/>
<sequence>VYWGLENIGYFHLTLKHGENFVCPNTGANTQLIENAWDWMKRRIKSRLLNKNGYFLLISAEFLLESKYKDDVVHKILRNLENSLGK</sequence>
<dbReference type="OrthoDB" id="7732882at2759"/>
<feature type="non-terminal residue" evidence="1">
    <location>
        <position position="1"/>
    </location>
</feature>
<reference evidence="2" key="1">
    <citation type="submission" date="2013-02" db="EMBL/GenBank/DDBJ databases">
        <authorList>
            <consortium name="The Broad Institute Genome Sequencing Platform"/>
            <person name="Cuomo C."/>
            <person name="Becnel J."/>
            <person name="Sanscrainte N."/>
            <person name="Walker B."/>
            <person name="Young S.K."/>
            <person name="Zeng Q."/>
            <person name="Gargeya S."/>
            <person name="Fitzgerald M."/>
            <person name="Haas B."/>
            <person name="Abouelleil A."/>
            <person name="Alvarado L."/>
            <person name="Arachchi H.M."/>
            <person name="Berlin A.M."/>
            <person name="Chapman S.B."/>
            <person name="Dewar J."/>
            <person name="Goldberg J."/>
            <person name="Griggs A."/>
            <person name="Gujja S."/>
            <person name="Hansen M."/>
            <person name="Howarth C."/>
            <person name="Imamovic A."/>
            <person name="Larimer J."/>
            <person name="McCowan C."/>
            <person name="Murphy C."/>
            <person name="Neiman D."/>
            <person name="Pearson M."/>
            <person name="Priest M."/>
            <person name="Roberts A."/>
            <person name="Saif S."/>
            <person name="Shea T."/>
            <person name="Sisk P."/>
            <person name="Sykes S."/>
            <person name="Wortman J."/>
            <person name="Nusbaum C."/>
            <person name="Birren B."/>
        </authorList>
    </citation>
    <scope>NUCLEOTIDE SEQUENCE [LARGE SCALE GENOMIC DNA]</scope>
    <source>
        <strain evidence="2">PRA339</strain>
    </source>
</reference>
<protein>
    <recommendedName>
        <fullName evidence="3">ISXO2-like transposase domain-containing protein</fullName>
    </recommendedName>
</protein>
<dbReference type="Proteomes" id="UP000030655">
    <property type="component" value="Unassembled WGS sequence"/>
</dbReference>